<organism evidence="1 2">
    <name type="scientific">Steinernema glaseri</name>
    <dbReference type="NCBI Taxonomy" id="37863"/>
    <lineage>
        <taxon>Eukaryota</taxon>
        <taxon>Metazoa</taxon>
        <taxon>Ecdysozoa</taxon>
        <taxon>Nematoda</taxon>
        <taxon>Chromadorea</taxon>
        <taxon>Rhabditida</taxon>
        <taxon>Tylenchina</taxon>
        <taxon>Panagrolaimomorpha</taxon>
        <taxon>Strongyloidoidea</taxon>
        <taxon>Steinernematidae</taxon>
        <taxon>Steinernema</taxon>
    </lineage>
</organism>
<evidence type="ECO:0000313" key="2">
    <source>
        <dbReference type="WBParaSite" id="L893_g25445.t1"/>
    </source>
</evidence>
<dbReference type="AlphaFoldDB" id="A0A1I7ZE02"/>
<dbReference type="WBParaSite" id="L893_g25445.t1">
    <property type="protein sequence ID" value="L893_g25445.t1"/>
    <property type="gene ID" value="L893_g25445"/>
</dbReference>
<name>A0A1I7ZE02_9BILA</name>
<proteinExistence type="predicted"/>
<sequence>MLENGSFRDPTRIYRINQAKDQVFKPQNGPCWNLRGQFRSLPCQSISRVPDSPLASVAVPLDTFPYRRFPKEDVFVLKSKTETARLATT</sequence>
<accession>A0A1I7ZE02</accession>
<evidence type="ECO:0000313" key="1">
    <source>
        <dbReference type="Proteomes" id="UP000095287"/>
    </source>
</evidence>
<reference evidence="2" key="1">
    <citation type="submission" date="2016-11" db="UniProtKB">
        <authorList>
            <consortium name="WormBaseParasite"/>
        </authorList>
    </citation>
    <scope>IDENTIFICATION</scope>
</reference>
<keyword evidence="1" id="KW-1185">Reference proteome</keyword>
<dbReference type="Proteomes" id="UP000095287">
    <property type="component" value="Unplaced"/>
</dbReference>
<protein>
    <submittedName>
        <fullName evidence="2">Cytochrome P450</fullName>
    </submittedName>
</protein>